<dbReference type="EC" id="5.6.2.3" evidence="10"/>
<comment type="caution">
    <text evidence="12">The sequence shown here is derived from an EMBL/GenBank/DDBJ whole genome shotgun (WGS) entry which is preliminary data.</text>
</comment>
<dbReference type="EMBL" id="WSFA01000021">
    <property type="protein sequence ID" value="NDL39271.1"/>
    <property type="molecule type" value="Genomic_DNA"/>
</dbReference>
<reference evidence="12 13" key="1">
    <citation type="submission" date="2019-12" db="EMBL/GenBank/DDBJ databases">
        <title>Engineering Photorhabdus to improve their lethality against agricultural pests.</title>
        <authorList>
            <person name="Machado R.A.R."/>
        </authorList>
    </citation>
    <scope>NUCLEOTIDE SEQUENCE [LARGE SCALE GENOMIC DNA]</scope>
    <source>
        <strain evidence="12 13">EN01</strain>
    </source>
</reference>
<organism evidence="12 13">
    <name type="scientific">Photorhabdus laumondii subsp. laumondii</name>
    <name type="common">Photorhabdus luminescens subsp. laumondii</name>
    <dbReference type="NCBI Taxonomy" id="141679"/>
    <lineage>
        <taxon>Bacteria</taxon>
        <taxon>Pseudomonadati</taxon>
        <taxon>Pseudomonadota</taxon>
        <taxon>Gammaproteobacteria</taxon>
        <taxon>Enterobacterales</taxon>
        <taxon>Morganellaceae</taxon>
        <taxon>Photorhabdus</taxon>
    </lineage>
</organism>
<comment type="catalytic activity">
    <reaction evidence="11">
        <text>ATP + H2O = ADP + phosphate + H(+)</text>
        <dbReference type="Rhea" id="RHEA:13065"/>
        <dbReference type="ChEBI" id="CHEBI:15377"/>
        <dbReference type="ChEBI" id="CHEBI:15378"/>
        <dbReference type="ChEBI" id="CHEBI:30616"/>
        <dbReference type="ChEBI" id="CHEBI:43474"/>
        <dbReference type="ChEBI" id="CHEBI:456216"/>
        <dbReference type="EC" id="5.6.2.3"/>
    </reaction>
</comment>
<dbReference type="Pfam" id="PF00772">
    <property type="entry name" value="DnaB"/>
    <property type="match status" value="1"/>
</dbReference>
<dbReference type="GO" id="GO:0006269">
    <property type="term" value="P:DNA replication, synthesis of primer"/>
    <property type="evidence" value="ECO:0007669"/>
    <property type="project" value="UniProtKB-KW"/>
</dbReference>
<dbReference type="GO" id="GO:0003677">
    <property type="term" value="F:DNA binding"/>
    <property type="evidence" value="ECO:0007669"/>
    <property type="project" value="UniProtKB-KW"/>
</dbReference>
<keyword evidence="2" id="KW-0639">Primosome</keyword>
<dbReference type="AlphaFoldDB" id="A0A6L9JRL9"/>
<evidence type="ECO:0000256" key="2">
    <source>
        <dbReference type="ARBA" id="ARBA00022515"/>
    </source>
</evidence>
<dbReference type="PROSITE" id="PS51199">
    <property type="entry name" value="SF4_HELICASE"/>
    <property type="match status" value="1"/>
</dbReference>
<dbReference type="InterPro" id="IPR007693">
    <property type="entry name" value="DNA_helicase_DnaB-like_N"/>
</dbReference>
<dbReference type="GO" id="GO:1990077">
    <property type="term" value="C:primosome complex"/>
    <property type="evidence" value="ECO:0007669"/>
    <property type="project" value="UniProtKB-KW"/>
</dbReference>
<keyword evidence="5" id="KW-0378">Hydrolase</keyword>
<evidence type="ECO:0000256" key="9">
    <source>
        <dbReference type="ARBA" id="ARBA00023235"/>
    </source>
</evidence>
<evidence type="ECO:0000256" key="4">
    <source>
        <dbReference type="ARBA" id="ARBA00022741"/>
    </source>
</evidence>
<evidence type="ECO:0000256" key="10">
    <source>
        <dbReference type="ARBA" id="ARBA00044969"/>
    </source>
</evidence>
<evidence type="ECO:0000256" key="7">
    <source>
        <dbReference type="ARBA" id="ARBA00022840"/>
    </source>
</evidence>
<keyword evidence="4" id="KW-0547">Nucleotide-binding</keyword>
<keyword evidence="7" id="KW-0067">ATP-binding</keyword>
<dbReference type="InterPro" id="IPR016136">
    <property type="entry name" value="DNA_helicase_N/primase_C"/>
</dbReference>
<evidence type="ECO:0000256" key="1">
    <source>
        <dbReference type="ARBA" id="ARBA00008428"/>
    </source>
</evidence>
<dbReference type="InterPro" id="IPR007694">
    <property type="entry name" value="DNA_helicase_DnaB-like_C"/>
</dbReference>
<comment type="similarity">
    <text evidence="1">Belongs to the helicase family. DnaB subfamily.</text>
</comment>
<dbReference type="GO" id="GO:0005829">
    <property type="term" value="C:cytosol"/>
    <property type="evidence" value="ECO:0007669"/>
    <property type="project" value="TreeGrafter"/>
</dbReference>
<name>A0A6L9JRL9_PHOLM</name>
<evidence type="ECO:0000256" key="11">
    <source>
        <dbReference type="ARBA" id="ARBA00048954"/>
    </source>
</evidence>
<evidence type="ECO:0000256" key="6">
    <source>
        <dbReference type="ARBA" id="ARBA00022806"/>
    </source>
</evidence>
<dbReference type="Proteomes" id="UP000479300">
    <property type="component" value="Unassembled WGS sequence"/>
</dbReference>
<dbReference type="GO" id="GO:0043139">
    <property type="term" value="F:5'-3' DNA helicase activity"/>
    <property type="evidence" value="ECO:0007669"/>
    <property type="project" value="UniProtKB-EC"/>
</dbReference>
<keyword evidence="8" id="KW-0238">DNA-binding</keyword>
<dbReference type="PANTHER" id="PTHR30153">
    <property type="entry name" value="REPLICATIVE DNA HELICASE DNAB"/>
    <property type="match status" value="1"/>
</dbReference>
<evidence type="ECO:0000256" key="3">
    <source>
        <dbReference type="ARBA" id="ARBA00022705"/>
    </source>
</evidence>
<keyword evidence="6 12" id="KW-0347">Helicase</keyword>
<dbReference type="Pfam" id="PF03796">
    <property type="entry name" value="DnaB_C"/>
    <property type="match status" value="1"/>
</dbReference>
<dbReference type="GO" id="GO:0005524">
    <property type="term" value="F:ATP binding"/>
    <property type="evidence" value="ECO:0007669"/>
    <property type="project" value="UniProtKB-KW"/>
</dbReference>
<evidence type="ECO:0000313" key="12">
    <source>
        <dbReference type="EMBL" id="NDL39271.1"/>
    </source>
</evidence>
<dbReference type="InterPro" id="IPR027417">
    <property type="entry name" value="P-loop_NTPase"/>
</dbReference>
<evidence type="ECO:0000313" key="13">
    <source>
        <dbReference type="Proteomes" id="UP000479300"/>
    </source>
</evidence>
<sequence>MIDLDLPVMPNSIEAEQSVLGSLLIDSQSDNSQRVFSTLNSESFYSRPHQTIFEHMLDMNRRKQTVDLITVSDSLESHSALSNVGGFAYLAELSRNTPSVANIVGYAKVVHERAIERFAIRKANQISELFYSRNGMTAVEKLEVAQALITEAADHAKTGVKRGLIRIDDVIDGWFEEVEARFNNPELHAGLKTGIRDLDEMLAPKYLVNCALFVIGARPKMGKTTVLSEIAKNVATELPVALFSMEMTNEQIVERMVSQKSNVNTDTLYGGTDSDTDWSLIGMAMLELKENPNIWVDDTPAMSLAHIQSECRKLKRKVGRIGFIGVDYLTLMKAEKADRNDLAYGNITKGLKNLAKELNTVVVLLTQLNRNLEDRANKRPIPSDSRDTGQIEQDCDYWMGIYRDSVYHDNADKTLTELILRSNRHGKTGTVYVEQKGLCLFPIDQIEGERRAKRSEDKPNKPCRKDF</sequence>
<keyword evidence="9" id="KW-0413">Isomerase</keyword>
<dbReference type="Gene3D" id="3.40.50.300">
    <property type="entry name" value="P-loop containing nucleotide triphosphate hydrolases"/>
    <property type="match status" value="1"/>
</dbReference>
<dbReference type="PANTHER" id="PTHR30153:SF2">
    <property type="entry name" value="REPLICATIVE DNA HELICASE"/>
    <property type="match status" value="1"/>
</dbReference>
<proteinExistence type="inferred from homology"/>
<dbReference type="CDD" id="cd00984">
    <property type="entry name" value="DnaB_C"/>
    <property type="match status" value="1"/>
</dbReference>
<gene>
    <name evidence="12" type="ORF">GPY51_10945</name>
</gene>
<dbReference type="Gene3D" id="1.10.860.10">
    <property type="entry name" value="DNAb Helicase, Chain A"/>
    <property type="match status" value="1"/>
</dbReference>
<evidence type="ECO:0000256" key="5">
    <source>
        <dbReference type="ARBA" id="ARBA00022801"/>
    </source>
</evidence>
<dbReference type="InterPro" id="IPR036185">
    <property type="entry name" value="DNA_heli_DnaB-like_N_sf"/>
</dbReference>
<dbReference type="SUPFAM" id="SSF48024">
    <property type="entry name" value="N-terminal domain of DnaB helicase"/>
    <property type="match status" value="1"/>
</dbReference>
<dbReference type="SUPFAM" id="SSF52540">
    <property type="entry name" value="P-loop containing nucleoside triphosphate hydrolases"/>
    <property type="match status" value="1"/>
</dbReference>
<accession>A0A6L9JRL9</accession>
<dbReference type="GO" id="GO:0016787">
    <property type="term" value="F:hydrolase activity"/>
    <property type="evidence" value="ECO:0007669"/>
    <property type="project" value="UniProtKB-KW"/>
</dbReference>
<evidence type="ECO:0000256" key="8">
    <source>
        <dbReference type="ARBA" id="ARBA00023125"/>
    </source>
</evidence>
<keyword evidence="3" id="KW-0235">DNA replication</keyword>
<protein>
    <recommendedName>
        <fullName evidence="10">DNA 5'-3' helicase</fullName>
        <ecNumber evidence="10">5.6.2.3</ecNumber>
    </recommendedName>
</protein>
<dbReference type="RefSeq" id="WP_162107598.1">
    <property type="nucleotide sequence ID" value="NZ_CAWPHK010000023.1"/>
</dbReference>